<name>A0A0N9I184_9PSEU</name>
<dbReference type="OrthoDB" id="467107at2"/>
<feature type="compositionally biased region" description="Low complexity" evidence="1">
    <location>
        <begin position="15"/>
        <end position="31"/>
    </location>
</feature>
<feature type="transmembrane region" description="Helical" evidence="2">
    <location>
        <begin position="45"/>
        <end position="64"/>
    </location>
</feature>
<evidence type="ECO:0000256" key="1">
    <source>
        <dbReference type="SAM" id="MobiDB-lite"/>
    </source>
</evidence>
<keyword evidence="2" id="KW-0812">Transmembrane</keyword>
<organism evidence="3 4">
    <name type="scientific">Kibdelosporangium phytohabitans</name>
    <dbReference type="NCBI Taxonomy" id="860235"/>
    <lineage>
        <taxon>Bacteria</taxon>
        <taxon>Bacillati</taxon>
        <taxon>Actinomycetota</taxon>
        <taxon>Actinomycetes</taxon>
        <taxon>Pseudonocardiales</taxon>
        <taxon>Pseudonocardiaceae</taxon>
        <taxon>Kibdelosporangium</taxon>
    </lineage>
</organism>
<dbReference type="RefSeq" id="WP_054294034.1">
    <property type="nucleotide sequence ID" value="NZ_CP012752.1"/>
</dbReference>
<accession>A0A0N9I184</accession>
<gene>
    <name evidence="3" type="ORF">AOZ06_39465</name>
</gene>
<dbReference type="KEGG" id="kphy:AOZ06_39465"/>
<feature type="compositionally biased region" description="Basic and acidic residues" evidence="1">
    <location>
        <begin position="1"/>
        <end position="11"/>
    </location>
</feature>
<keyword evidence="4" id="KW-1185">Reference proteome</keyword>
<dbReference type="EMBL" id="CP012752">
    <property type="protein sequence ID" value="ALG12138.1"/>
    <property type="molecule type" value="Genomic_DNA"/>
</dbReference>
<feature type="region of interest" description="Disordered" evidence="1">
    <location>
        <begin position="69"/>
        <end position="102"/>
    </location>
</feature>
<protein>
    <submittedName>
        <fullName evidence="3">Uncharacterized protein</fullName>
    </submittedName>
</protein>
<evidence type="ECO:0000313" key="4">
    <source>
        <dbReference type="Proteomes" id="UP000063699"/>
    </source>
</evidence>
<evidence type="ECO:0000313" key="3">
    <source>
        <dbReference type="EMBL" id="ALG12138.1"/>
    </source>
</evidence>
<dbReference type="AlphaFoldDB" id="A0A0N9I184"/>
<dbReference type="Proteomes" id="UP000063699">
    <property type="component" value="Chromosome"/>
</dbReference>
<evidence type="ECO:0000256" key="2">
    <source>
        <dbReference type="SAM" id="Phobius"/>
    </source>
</evidence>
<reference evidence="3 4" key="1">
    <citation type="submission" date="2015-07" db="EMBL/GenBank/DDBJ databases">
        <title>Genome sequencing of Kibdelosporangium phytohabitans.</title>
        <authorList>
            <person name="Qin S."/>
            <person name="Xing K."/>
        </authorList>
    </citation>
    <scope>NUCLEOTIDE SEQUENCE [LARGE SCALE GENOMIC DNA]</scope>
    <source>
        <strain evidence="3 4">KLBMP1111</strain>
    </source>
</reference>
<keyword evidence="2" id="KW-1133">Transmembrane helix</keyword>
<keyword evidence="2" id="KW-0472">Membrane</keyword>
<proteinExistence type="predicted"/>
<feature type="region of interest" description="Disordered" evidence="1">
    <location>
        <begin position="1"/>
        <end position="31"/>
    </location>
</feature>
<sequence>MRIVTQHDPHQRNTGSAASSSGDLGSTRRAAGATEAARSSGGRMWWVWALLALILIGLLIFALARCSNDDDRPTGAASPPAPSTPSAQPDSADMPPGALQVGGRTVWPAAGAAPANGALTTLVGQQVSGRAVPVQSVPADEGFWVGTSDTDRMWVKLVPNGESPVNIQKGQMLDLGGPIVAHGREFAASEGVDDAEGATQLTAQAAHIEAQQDQVRVVG</sequence>